<dbReference type="STRING" id="1123029.SAMN02745172_01931"/>
<dbReference type="GO" id="GO:0005829">
    <property type="term" value="C:cytosol"/>
    <property type="evidence" value="ECO:0007669"/>
    <property type="project" value="TreeGrafter"/>
</dbReference>
<keyword evidence="4 7" id="KW-0210">Decarboxylase</keyword>
<keyword evidence="5 7" id="KW-0456">Lyase</keyword>
<gene>
    <name evidence="7" type="primary">hemE</name>
    <name evidence="12" type="ORF">SAMN02745172_01931</name>
</gene>
<dbReference type="InterPro" id="IPR000257">
    <property type="entry name" value="Uroporphyrinogen_deCOase"/>
</dbReference>
<evidence type="ECO:0000256" key="4">
    <source>
        <dbReference type="ARBA" id="ARBA00022793"/>
    </source>
</evidence>
<dbReference type="EMBL" id="FRXO01000003">
    <property type="protein sequence ID" value="SHO64984.1"/>
    <property type="molecule type" value="Genomic_DNA"/>
</dbReference>
<dbReference type="OrthoDB" id="9806656at2"/>
<dbReference type="EC" id="4.1.1.37" evidence="3 7"/>
<comment type="pathway">
    <text evidence="1 7 8">Porphyrin-containing compound metabolism; protoporphyrin-IX biosynthesis; coproporphyrinogen-III from 5-aminolevulinate: step 4/4.</text>
</comment>
<feature type="domain" description="Uroporphyrinogen decarboxylase (URO-D)" evidence="10">
    <location>
        <begin position="39"/>
        <end position="48"/>
    </location>
</feature>
<accession>A0A1M7ZJB6</accession>
<evidence type="ECO:0000256" key="8">
    <source>
        <dbReference type="RuleBase" id="RU000554"/>
    </source>
</evidence>
<dbReference type="CDD" id="cd00717">
    <property type="entry name" value="URO-D"/>
    <property type="match status" value="1"/>
</dbReference>
<comment type="subcellular location">
    <subcellularLocation>
        <location evidence="7">Cytoplasm</location>
    </subcellularLocation>
</comment>
<feature type="binding site" evidence="7">
    <location>
        <begin position="44"/>
        <end position="48"/>
    </location>
    <ligand>
        <name>substrate</name>
    </ligand>
</feature>
<evidence type="ECO:0000259" key="10">
    <source>
        <dbReference type="PROSITE" id="PS00906"/>
    </source>
</evidence>
<protein>
    <recommendedName>
        <fullName evidence="3 7">Uroporphyrinogen decarboxylase</fullName>
        <shortName evidence="7">UPD</shortName>
        <shortName evidence="7">URO-D</shortName>
        <ecNumber evidence="3 7">4.1.1.37</ecNumber>
    </recommendedName>
</protein>
<comment type="similarity">
    <text evidence="2 7 9">Belongs to the uroporphyrinogen decarboxylase family.</text>
</comment>
<dbReference type="PROSITE" id="PS00906">
    <property type="entry name" value="UROD_1"/>
    <property type="match status" value="1"/>
</dbReference>
<proteinExistence type="inferred from homology"/>
<feature type="binding site" evidence="7">
    <location>
        <position position="224"/>
    </location>
    <ligand>
        <name>substrate</name>
    </ligand>
</feature>
<evidence type="ECO:0000256" key="3">
    <source>
        <dbReference type="ARBA" id="ARBA00012288"/>
    </source>
</evidence>
<dbReference type="AlphaFoldDB" id="A0A1M7ZJB6"/>
<sequence length="360" mass="38803">METGGKAGEPERGQEKVASRAASSRFMAALAGERTDIPPVWMMRQAGRYLPEYRAIRSEARSFLDFCYRPDLATEATLQPIRRFGFDAAIIFSDILVIPDGLGQPVAFMEGEGPRLDPLPLDAVGGLDLGRVAGHLEPVYEAISRVRADLPPETALIGFAGAPWTLATYMVAGRGSPDQAFARLAAYRDPDGFRRLIDVLVEAVSSHLVAQFAAGADAVQVFDSWAGPLDTDGFARWTTEPMREIVQRVRSAVPGARIIGFPRGAGTRLEGFVQQTGVDAVGLDWSVSLERGRALQAVATIQGNLDPLRLVAGGRALDEGVEAILSAFSGGPFVFNLGHGILPETPIEHVERMLARVRRA</sequence>
<keyword evidence="6 7" id="KW-0627">Porphyrin biosynthesis</keyword>
<dbReference type="SUPFAM" id="SSF51726">
    <property type="entry name" value="UROD/MetE-like"/>
    <property type="match status" value="1"/>
</dbReference>
<evidence type="ECO:0000259" key="11">
    <source>
        <dbReference type="PROSITE" id="PS00907"/>
    </source>
</evidence>
<evidence type="ECO:0000313" key="13">
    <source>
        <dbReference type="Proteomes" id="UP000186406"/>
    </source>
</evidence>
<dbReference type="NCBIfam" id="TIGR01464">
    <property type="entry name" value="hemE"/>
    <property type="match status" value="1"/>
</dbReference>
<feature type="binding site" evidence="7">
    <location>
        <position position="169"/>
    </location>
    <ligand>
        <name>substrate</name>
    </ligand>
</feature>
<keyword evidence="7" id="KW-0963">Cytoplasm</keyword>
<comment type="subunit">
    <text evidence="7">Homodimer.</text>
</comment>
<comment type="function">
    <text evidence="7">Catalyzes the decarboxylation of four acetate groups of uroporphyrinogen-III to yield coproporphyrinogen-III.</text>
</comment>
<dbReference type="InterPro" id="IPR038071">
    <property type="entry name" value="UROD/MetE-like_sf"/>
</dbReference>
<evidence type="ECO:0000256" key="9">
    <source>
        <dbReference type="RuleBase" id="RU004169"/>
    </source>
</evidence>
<dbReference type="InterPro" id="IPR006361">
    <property type="entry name" value="Uroporphyrinogen_deCO2ase_HemE"/>
</dbReference>
<organism evidence="12 13">
    <name type="scientific">Pseudoxanthobacter soli DSM 19599</name>
    <dbReference type="NCBI Taxonomy" id="1123029"/>
    <lineage>
        <taxon>Bacteria</taxon>
        <taxon>Pseudomonadati</taxon>
        <taxon>Pseudomonadota</taxon>
        <taxon>Alphaproteobacteria</taxon>
        <taxon>Hyphomicrobiales</taxon>
        <taxon>Segnochrobactraceae</taxon>
        <taxon>Pseudoxanthobacter</taxon>
    </lineage>
</organism>
<reference evidence="12 13" key="1">
    <citation type="submission" date="2016-12" db="EMBL/GenBank/DDBJ databases">
        <authorList>
            <person name="Song W.-J."/>
            <person name="Kurnit D.M."/>
        </authorList>
    </citation>
    <scope>NUCLEOTIDE SEQUENCE [LARGE SCALE GENOMIC DNA]</scope>
    <source>
        <strain evidence="12 13">DSM 19599</strain>
    </source>
</reference>
<evidence type="ECO:0000256" key="7">
    <source>
        <dbReference type="HAMAP-Rule" id="MF_00218"/>
    </source>
</evidence>
<feature type="binding site" evidence="7">
    <location>
        <position position="94"/>
    </location>
    <ligand>
        <name>substrate</name>
    </ligand>
</feature>
<dbReference type="Gene3D" id="3.20.20.210">
    <property type="match status" value="1"/>
</dbReference>
<dbReference type="HAMAP" id="MF_00218">
    <property type="entry name" value="URO_D"/>
    <property type="match status" value="1"/>
</dbReference>
<dbReference type="Pfam" id="PF01208">
    <property type="entry name" value="URO-D"/>
    <property type="match status" value="1"/>
</dbReference>
<dbReference type="PROSITE" id="PS00907">
    <property type="entry name" value="UROD_2"/>
    <property type="match status" value="1"/>
</dbReference>
<comment type="catalytic activity">
    <reaction evidence="7 8">
        <text>uroporphyrinogen III + 4 H(+) = coproporphyrinogen III + 4 CO2</text>
        <dbReference type="Rhea" id="RHEA:19865"/>
        <dbReference type="ChEBI" id="CHEBI:15378"/>
        <dbReference type="ChEBI" id="CHEBI:16526"/>
        <dbReference type="ChEBI" id="CHEBI:57308"/>
        <dbReference type="ChEBI" id="CHEBI:57309"/>
        <dbReference type="EC" id="4.1.1.37"/>
    </reaction>
</comment>
<keyword evidence="13" id="KW-1185">Reference proteome</keyword>
<evidence type="ECO:0000256" key="5">
    <source>
        <dbReference type="ARBA" id="ARBA00023239"/>
    </source>
</evidence>
<comment type="caution">
    <text evidence="7">Lacks conserved residue(s) required for the propagation of feature annotation.</text>
</comment>
<evidence type="ECO:0000313" key="12">
    <source>
        <dbReference type="EMBL" id="SHO64984.1"/>
    </source>
</evidence>
<name>A0A1M7ZJB6_9HYPH</name>
<dbReference type="PANTHER" id="PTHR21091:SF169">
    <property type="entry name" value="UROPORPHYRINOGEN DECARBOXYLASE"/>
    <property type="match status" value="1"/>
</dbReference>
<feature type="binding site" evidence="7">
    <location>
        <position position="339"/>
    </location>
    <ligand>
        <name>substrate</name>
    </ligand>
</feature>
<evidence type="ECO:0000256" key="6">
    <source>
        <dbReference type="ARBA" id="ARBA00023244"/>
    </source>
</evidence>
<dbReference type="GO" id="GO:0019353">
    <property type="term" value="P:protoporphyrinogen IX biosynthetic process from glutamate"/>
    <property type="evidence" value="ECO:0007669"/>
    <property type="project" value="TreeGrafter"/>
</dbReference>
<feature type="domain" description="Uroporphyrinogen decarboxylase (URO-D)" evidence="11">
    <location>
        <begin position="157"/>
        <end position="173"/>
    </location>
</feature>
<evidence type="ECO:0000256" key="1">
    <source>
        <dbReference type="ARBA" id="ARBA00004804"/>
    </source>
</evidence>
<feature type="site" description="Transition state stabilizer" evidence="7">
    <location>
        <position position="94"/>
    </location>
</feature>
<dbReference type="UniPathway" id="UPA00251">
    <property type="reaction ID" value="UER00321"/>
</dbReference>
<dbReference type="GO" id="GO:0004853">
    <property type="term" value="F:uroporphyrinogen decarboxylase activity"/>
    <property type="evidence" value="ECO:0007669"/>
    <property type="project" value="UniProtKB-UniRule"/>
</dbReference>
<dbReference type="Proteomes" id="UP000186406">
    <property type="component" value="Unassembled WGS sequence"/>
</dbReference>
<evidence type="ECO:0000256" key="2">
    <source>
        <dbReference type="ARBA" id="ARBA00009935"/>
    </source>
</evidence>
<dbReference type="PANTHER" id="PTHR21091">
    <property type="entry name" value="METHYLTETRAHYDROFOLATE:HOMOCYSTEINE METHYLTRANSFERASE RELATED"/>
    <property type="match status" value="1"/>
</dbReference>